<keyword evidence="2" id="KW-1185">Reference proteome</keyword>
<name>A0A7Z7MV40_9PROT</name>
<evidence type="ECO:0000313" key="1">
    <source>
        <dbReference type="EMBL" id="SMB23954.1"/>
    </source>
</evidence>
<proteinExistence type="predicted"/>
<dbReference type="Proteomes" id="UP000242886">
    <property type="component" value="Chromosome SDENCHOL"/>
</dbReference>
<organism evidence="1 2">
    <name type="scientific">Sterolibacterium denitrificans</name>
    <dbReference type="NCBI Taxonomy" id="157592"/>
    <lineage>
        <taxon>Bacteria</taxon>
        <taxon>Pseudomonadati</taxon>
        <taxon>Pseudomonadota</taxon>
        <taxon>Betaproteobacteria</taxon>
        <taxon>Nitrosomonadales</taxon>
        <taxon>Sterolibacteriaceae</taxon>
        <taxon>Sterolibacterium</taxon>
    </lineage>
</organism>
<protein>
    <recommendedName>
        <fullName evidence="3">PilZ domain-containing protein</fullName>
    </recommendedName>
</protein>
<dbReference type="EMBL" id="LT837803">
    <property type="protein sequence ID" value="SMB23954.1"/>
    <property type="molecule type" value="Genomic_DNA"/>
</dbReference>
<gene>
    <name evidence="1" type="ORF">SDENCHOL_10957</name>
</gene>
<evidence type="ECO:0008006" key="3">
    <source>
        <dbReference type="Google" id="ProtNLM"/>
    </source>
</evidence>
<evidence type="ECO:0000313" key="2">
    <source>
        <dbReference type="Proteomes" id="UP000242886"/>
    </source>
</evidence>
<dbReference type="AlphaFoldDB" id="A0A7Z7MV40"/>
<sequence>MGWFSLKSSHPLTDSVELKRVLEALPGLEPATALDETRTWLESLVQAEDMKIEQCLDLILRLDEATLGHARRFGRDYLMAQDLGRSEEYRLWNGNHSYWAQLVAAYEYCLARHASAGKQQINPLLLLLLQARLLHAYAAGIKWAQFRHTPAVGYYWQGAGRIYLAAQAAGAERKIIPIYPNTAESSVEREYLLLLMLHSSSLSNLLPLEVEIAERLVAYLAPQLVFTDQMDPANVYWVDAARPLPPSRIVRPPEMTPSLRFLRPGTALEKIVEIRTRITKSGAVPADLQLGGQFSPQVVLPVLEHLAQNWQSQLPQRNHQRHQVRSRLHVIHGFAAIHAKLSREGAGAGADNSAEETWIAEDVSLGGMGAEVPLGAKEWIRIGALIGVQPEGGDNWLVGLIRRFSRGEGGGSVGIQTIGKAPQAVVADCGGLPTHLVLLDLPALPPAEVIASGKLLVEIITVDAVLESSSFEAGIPMTTLVTGRALRLRPQTVIEHGTDFVIARFQIDILS</sequence>
<reference evidence="1" key="1">
    <citation type="submission" date="2017-03" db="EMBL/GenBank/DDBJ databases">
        <authorList>
            <consortium name="AG Boll"/>
        </authorList>
    </citation>
    <scope>NUCLEOTIDE SEQUENCE [LARGE SCALE GENOMIC DNA]</scope>
    <source>
        <strain evidence="1">Chol</strain>
    </source>
</reference>
<dbReference type="RefSeq" id="WP_154716197.1">
    <property type="nucleotide sequence ID" value="NZ_LT837803.1"/>
</dbReference>
<accession>A0A7Z7MV40</accession>